<proteinExistence type="predicted"/>
<gene>
    <name evidence="3" type="ORF">GCM10023352_09290</name>
</gene>
<evidence type="ECO:0000313" key="4">
    <source>
        <dbReference type="Proteomes" id="UP001500187"/>
    </source>
</evidence>
<keyword evidence="2" id="KW-0812">Transmembrane</keyword>
<feature type="compositionally biased region" description="Polar residues" evidence="1">
    <location>
        <begin position="91"/>
        <end position="101"/>
    </location>
</feature>
<keyword evidence="4" id="KW-1185">Reference proteome</keyword>
<sequence length="113" mass="12124">MYQEIVTQAKAVGGVDILVDQIKKGAVAEAMPKILAGGIVAGAAIGAGATKGWNLLKNKNKQRRATRSQGVVSEQELRSVIENKTDDNETDNQSATYSHTEQPSKDDKDANRN</sequence>
<protein>
    <submittedName>
        <fullName evidence="3">Uncharacterized protein</fullName>
    </submittedName>
</protein>
<evidence type="ECO:0000256" key="2">
    <source>
        <dbReference type="SAM" id="Phobius"/>
    </source>
</evidence>
<reference evidence="4" key="1">
    <citation type="journal article" date="2019" name="Int. J. Syst. Evol. Microbiol.">
        <title>The Global Catalogue of Microorganisms (GCM) 10K type strain sequencing project: providing services to taxonomists for standard genome sequencing and annotation.</title>
        <authorList>
            <consortium name="The Broad Institute Genomics Platform"/>
            <consortium name="The Broad Institute Genome Sequencing Center for Infectious Disease"/>
            <person name="Wu L."/>
            <person name="Ma J."/>
        </authorList>
    </citation>
    <scope>NUCLEOTIDE SEQUENCE [LARGE SCALE GENOMIC DNA]</scope>
    <source>
        <strain evidence="4">JCM 18541</strain>
    </source>
</reference>
<organism evidence="3 4">
    <name type="scientific">Rothia endophytica</name>
    <dbReference type="NCBI Taxonomy" id="1324766"/>
    <lineage>
        <taxon>Bacteria</taxon>
        <taxon>Bacillati</taxon>
        <taxon>Actinomycetota</taxon>
        <taxon>Actinomycetes</taxon>
        <taxon>Micrococcales</taxon>
        <taxon>Micrococcaceae</taxon>
        <taxon>Rothia</taxon>
    </lineage>
</organism>
<feature type="compositionally biased region" description="Basic and acidic residues" evidence="1">
    <location>
        <begin position="102"/>
        <end position="113"/>
    </location>
</feature>
<name>A0ABP9BAF1_9MICC</name>
<dbReference type="Proteomes" id="UP001500187">
    <property type="component" value="Unassembled WGS sequence"/>
</dbReference>
<accession>A0ABP9BAF1</accession>
<dbReference type="EMBL" id="BAABKP010000001">
    <property type="protein sequence ID" value="GAA4792866.1"/>
    <property type="molecule type" value="Genomic_DNA"/>
</dbReference>
<comment type="caution">
    <text evidence="3">The sequence shown here is derived from an EMBL/GenBank/DDBJ whole genome shotgun (WGS) entry which is preliminary data.</text>
</comment>
<dbReference type="RefSeq" id="WP_345445151.1">
    <property type="nucleotide sequence ID" value="NZ_BAABKP010000001.1"/>
</dbReference>
<feature type="transmembrane region" description="Helical" evidence="2">
    <location>
        <begin position="34"/>
        <end position="56"/>
    </location>
</feature>
<feature type="region of interest" description="Disordered" evidence="1">
    <location>
        <begin position="60"/>
        <end position="113"/>
    </location>
</feature>
<keyword evidence="2" id="KW-1133">Transmembrane helix</keyword>
<evidence type="ECO:0000313" key="3">
    <source>
        <dbReference type="EMBL" id="GAA4792866.1"/>
    </source>
</evidence>
<feature type="compositionally biased region" description="Basic and acidic residues" evidence="1">
    <location>
        <begin position="75"/>
        <end position="87"/>
    </location>
</feature>
<evidence type="ECO:0000256" key="1">
    <source>
        <dbReference type="SAM" id="MobiDB-lite"/>
    </source>
</evidence>
<keyword evidence="2" id="KW-0472">Membrane</keyword>